<keyword evidence="5 6" id="KW-0949">S-adenosyl-L-methionine</keyword>
<dbReference type="EC" id="2.1.1.198" evidence="6"/>
<evidence type="ECO:0000259" key="8">
    <source>
        <dbReference type="Pfam" id="PF23016"/>
    </source>
</evidence>
<sequence length="285" mass="30368">MKPQNTQLDPGLYLVATPIGNARDITLRALDVLASADVIAAEDTRTTRKLMDIHGIALNGRKLIPYHDHSGDAARAGIVKLIAAGKSVAYASEAGSPLIADPGYALAREMSDGGYYVTALPGASATLAALSLSGLPTDRFLFAGFPPAAKGARATWLAELLPLPTTLVIFESAKRIQKLLAELCSSGAEMRQAAVCRELTKKFEEVKRGTVAELAEMLTEKPIKGEVVIVLDRPGDVQDEGAMEDLLTKAMEDMSMKDAVNAVAQALGLPRRKVYQAALELGRQE</sequence>
<dbReference type="STRING" id="1173584.SAMN05444851_2803"/>
<dbReference type="InterPro" id="IPR014776">
    <property type="entry name" value="4pyrrole_Mease_sub2"/>
</dbReference>
<dbReference type="PIRSF" id="PIRSF005917">
    <property type="entry name" value="MTase_YraL"/>
    <property type="match status" value="1"/>
</dbReference>
<dbReference type="Gene3D" id="3.30.950.10">
    <property type="entry name" value="Methyltransferase, Cobalt-precorrin-4 Transmethylase, Domain 2"/>
    <property type="match status" value="1"/>
</dbReference>
<dbReference type="GO" id="GO:0070677">
    <property type="term" value="F:rRNA (cytosine-2'-O-)-methyltransferase activity"/>
    <property type="evidence" value="ECO:0007669"/>
    <property type="project" value="UniProtKB-UniRule"/>
</dbReference>
<dbReference type="SUPFAM" id="SSF53790">
    <property type="entry name" value="Tetrapyrrole methylase"/>
    <property type="match status" value="1"/>
</dbReference>
<evidence type="ECO:0000256" key="1">
    <source>
        <dbReference type="ARBA" id="ARBA00022490"/>
    </source>
</evidence>
<dbReference type="Proteomes" id="UP000199650">
    <property type="component" value="Unassembled WGS sequence"/>
</dbReference>
<dbReference type="InterPro" id="IPR053910">
    <property type="entry name" value="RsmI_HTH"/>
</dbReference>
<comment type="similarity">
    <text evidence="6">Belongs to the methyltransferase superfamily. RsmI family.</text>
</comment>
<dbReference type="Pfam" id="PF23016">
    <property type="entry name" value="RsmI_C"/>
    <property type="match status" value="1"/>
</dbReference>
<keyword evidence="10" id="KW-1185">Reference proteome</keyword>
<keyword evidence="3 6" id="KW-0489">Methyltransferase</keyword>
<evidence type="ECO:0000256" key="3">
    <source>
        <dbReference type="ARBA" id="ARBA00022603"/>
    </source>
</evidence>
<keyword evidence="2 6" id="KW-0698">rRNA processing</keyword>
<dbReference type="NCBIfam" id="TIGR00096">
    <property type="entry name" value="16S rRNA (cytidine(1402)-2'-O)-methyltransferase"/>
    <property type="match status" value="1"/>
</dbReference>
<dbReference type="HAMAP" id="MF_01877">
    <property type="entry name" value="16SrRNA_methyltr_I"/>
    <property type="match status" value="1"/>
</dbReference>
<dbReference type="EMBL" id="FOJB01000001">
    <property type="protein sequence ID" value="SEW29695.1"/>
    <property type="molecule type" value="Genomic_DNA"/>
</dbReference>
<evidence type="ECO:0000259" key="7">
    <source>
        <dbReference type="Pfam" id="PF00590"/>
    </source>
</evidence>
<evidence type="ECO:0000256" key="6">
    <source>
        <dbReference type="HAMAP-Rule" id="MF_01877"/>
    </source>
</evidence>
<dbReference type="InterPro" id="IPR008189">
    <property type="entry name" value="rRNA_ssu_MeTfrase_I"/>
</dbReference>
<feature type="domain" description="RsmI HTH" evidence="8">
    <location>
        <begin position="239"/>
        <end position="281"/>
    </location>
</feature>
<gene>
    <name evidence="6" type="primary">rsmI</name>
    <name evidence="9" type="ORF">SAMN05444851_2803</name>
</gene>
<dbReference type="OrthoDB" id="9809084at2"/>
<dbReference type="Gene3D" id="3.40.1010.10">
    <property type="entry name" value="Cobalt-precorrin-4 Transmethylase, Domain 1"/>
    <property type="match status" value="1"/>
</dbReference>
<evidence type="ECO:0000313" key="9">
    <source>
        <dbReference type="EMBL" id="SEW29695.1"/>
    </source>
</evidence>
<dbReference type="AlphaFoldDB" id="A0A1I0QQU4"/>
<dbReference type="Pfam" id="PF00590">
    <property type="entry name" value="TP_methylase"/>
    <property type="match status" value="1"/>
</dbReference>
<protein>
    <recommendedName>
        <fullName evidence="6">Ribosomal RNA small subunit methyltransferase I</fullName>
        <ecNumber evidence="6">2.1.1.198</ecNumber>
    </recommendedName>
    <alternativeName>
        <fullName evidence="6">16S rRNA 2'-O-ribose C1402 methyltransferase</fullName>
    </alternativeName>
    <alternativeName>
        <fullName evidence="6">rRNA (cytidine-2'-O-)-methyltransferase RsmI</fullName>
    </alternativeName>
</protein>
<dbReference type="RefSeq" id="WP_091431467.1">
    <property type="nucleotide sequence ID" value="NZ_FOJB01000001.1"/>
</dbReference>
<keyword evidence="4 6" id="KW-0808">Transferase</keyword>
<dbReference type="InterPro" id="IPR014777">
    <property type="entry name" value="4pyrrole_Mease_sub1"/>
</dbReference>
<feature type="domain" description="Tetrapyrrole methylase" evidence="7">
    <location>
        <begin position="12"/>
        <end position="215"/>
    </location>
</feature>
<accession>A0A1I0QQU4</accession>
<comment type="catalytic activity">
    <reaction evidence="6">
        <text>cytidine(1402) in 16S rRNA + S-adenosyl-L-methionine = 2'-O-methylcytidine(1402) in 16S rRNA + S-adenosyl-L-homocysteine + H(+)</text>
        <dbReference type="Rhea" id="RHEA:42924"/>
        <dbReference type="Rhea" id="RHEA-COMP:10285"/>
        <dbReference type="Rhea" id="RHEA-COMP:10286"/>
        <dbReference type="ChEBI" id="CHEBI:15378"/>
        <dbReference type="ChEBI" id="CHEBI:57856"/>
        <dbReference type="ChEBI" id="CHEBI:59789"/>
        <dbReference type="ChEBI" id="CHEBI:74495"/>
        <dbReference type="ChEBI" id="CHEBI:82748"/>
        <dbReference type="EC" id="2.1.1.198"/>
    </reaction>
</comment>
<dbReference type="PANTHER" id="PTHR46111:SF1">
    <property type="entry name" value="RIBOSOMAL RNA SMALL SUBUNIT METHYLTRANSFERASE I"/>
    <property type="match status" value="1"/>
</dbReference>
<name>A0A1I0QQU4_9RHOB</name>
<comment type="function">
    <text evidence="6">Catalyzes the 2'-O-methylation of the ribose of cytidine 1402 (C1402) in 16S rRNA.</text>
</comment>
<dbReference type="InterPro" id="IPR000878">
    <property type="entry name" value="4pyrrol_Mease"/>
</dbReference>
<evidence type="ECO:0000256" key="2">
    <source>
        <dbReference type="ARBA" id="ARBA00022552"/>
    </source>
</evidence>
<evidence type="ECO:0000313" key="10">
    <source>
        <dbReference type="Proteomes" id="UP000199650"/>
    </source>
</evidence>
<dbReference type="PANTHER" id="PTHR46111">
    <property type="entry name" value="RIBOSOMAL RNA SMALL SUBUNIT METHYLTRANSFERASE I"/>
    <property type="match status" value="1"/>
</dbReference>
<dbReference type="InterPro" id="IPR035996">
    <property type="entry name" value="4pyrrol_Methylase_sf"/>
</dbReference>
<evidence type="ECO:0000256" key="5">
    <source>
        <dbReference type="ARBA" id="ARBA00022691"/>
    </source>
</evidence>
<organism evidence="9 10">
    <name type="scientific">Aliiroseovarius sediminilitoris</name>
    <dbReference type="NCBI Taxonomy" id="1173584"/>
    <lineage>
        <taxon>Bacteria</taxon>
        <taxon>Pseudomonadati</taxon>
        <taxon>Pseudomonadota</taxon>
        <taxon>Alphaproteobacteria</taxon>
        <taxon>Rhodobacterales</taxon>
        <taxon>Paracoccaceae</taxon>
        <taxon>Aliiroseovarius</taxon>
    </lineage>
</organism>
<keyword evidence="1 6" id="KW-0963">Cytoplasm</keyword>
<proteinExistence type="inferred from homology"/>
<dbReference type="FunFam" id="3.30.950.10:FF:000002">
    <property type="entry name" value="Ribosomal RNA small subunit methyltransferase I"/>
    <property type="match status" value="1"/>
</dbReference>
<dbReference type="GO" id="GO:0005737">
    <property type="term" value="C:cytoplasm"/>
    <property type="evidence" value="ECO:0007669"/>
    <property type="project" value="UniProtKB-SubCell"/>
</dbReference>
<comment type="subcellular location">
    <subcellularLocation>
        <location evidence="6">Cytoplasm</location>
    </subcellularLocation>
</comment>
<evidence type="ECO:0000256" key="4">
    <source>
        <dbReference type="ARBA" id="ARBA00022679"/>
    </source>
</evidence>
<reference evidence="9 10" key="1">
    <citation type="submission" date="2016-10" db="EMBL/GenBank/DDBJ databases">
        <authorList>
            <person name="de Groot N.N."/>
        </authorList>
    </citation>
    <scope>NUCLEOTIDE SEQUENCE [LARGE SCALE GENOMIC DNA]</scope>
    <source>
        <strain evidence="9 10">DSM 29439</strain>
    </source>
</reference>
<dbReference type="CDD" id="cd11648">
    <property type="entry name" value="RsmI"/>
    <property type="match status" value="1"/>
</dbReference>